<dbReference type="SMART" id="SM00506">
    <property type="entry name" value="A1pp"/>
    <property type="match status" value="1"/>
</dbReference>
<dbReference type="Proteomes" id="UP000007963">
    <property type="component" value="Unassembled WGS sequence"/>
</dbReference>
<dbReference type="EMBL" id="CH476604">
    <property type="protein sequence ID" value="EAU32159.1"/>
    <property type="molecule type" value="Genomic_DNA"/>
</dbReference>
<name>Q0CEI7_ASPTN</name>
<evidence type="ECO:0000256" key="1">
    <source>
        <dbReference type="SAM" id="MobiDB-lite"/>
    </source>
</evidence>
<reference evidence="4" key="1">
    <citation type="submission" date="2005-09" db="EMBL/GenBank/DDBJ databases">
        <title>Annotation of the Aspergillus terreus NIH2624 genome.</title>
        <authorList>
            <person name="Birren B.W."/>
            <person name="Lander E.S."/>
            <person name="Galagan J.E."/>
            <person name="Nusbaum C."/>
            <person name="Devon K."/>
            <person name="Henn M."/>
            <person name="Ma L.-J."/>
            <person name="Jaffe D.B."/>
            <person name="Butler J."/>
            <person name="Alvarez P."/>
            <person name="Gnerre S."/>
            <person name="Grabherr M."/>
            <person name="Kleber M."/>
            <person name="Mauceli E.W."/>
            <person name="Brockman W."/>
            <person name="Rounsley S."/>
            <person name="Young S.K."/>
            <person name="LaButti K."/>
            <person name="Pushparaj V."/>
            <person name="DeCaprio D."/>
            <person name="Crawford M."/>
            <person name="Koehrsen M."/>
            <person name="Engels R."/>
            <person name="Montgomery P."/>
            <person name="Pearson M."/>
            <person name="Howarth C."/>
            <person name="Larson L."/>
            <person name="Luoma S."/>
            <person name="White J."/>
            <person name="Alvarado L."/>
            <person name="Kodira C.D."/>
            <person name="Zeng Q."/>
            <person name="Oleary S."/>
            <person name="Yandava C."/>
            <person name="Denning D.W."/>
            <person name="Nierman W.C."/>
            <person name="Milne T."/>
            <person name="Madden K."/>
        </authorList>
    </citation>
    <scope>NUCLEOTIDE SEQUENCE [LARGE SCALE GENOMIC DNA]</scope>
    <source>
        <strain evidence="4">NIH 2624 / FGSC A1156</strain>
    </source>
</reference>
<evidence type="ECO:0000313" key="4">
    <source>
        <dbReference type="Proteomes" id="UP000007963"/>
    </source>
</evidence>
<accession>Q0CEI7</accession>
<feature type="region of interest" description="Disordered" evidence="1">
    <location>
        <begin position="498"/>
        <end position="524"/>
    </location>
</feature>
<dbReference type="Pfam" id="PF01661">
    <property type="entry name" value="Macro"/>
    <property type="match status" value="1"/>
</dbReference>
<sequence>MPGRGRKYRPAKKPKDIWGWLRIPLTRVTKDTIMNNLLLGLHRGDLLRRDLRYKRNQRDVNRFITQQISHMPRPLRDRYNKQPEEMLRRFRMAISKAKRNFTPPKRRSMSPVDRQEFALDELVHVYASGENPHLQRPQSFMLSAITRAPEEIARAARGWVPYSMLDFHAFESFLVPLGYDPPFHEVYYHVPDAEGPESTVVVSDVEHITAAVVLRQLHQLPVEFFLRPRTSDSIPVSEQSTIILSDASSPEPLPPRSPELDSGSETLGQEHGSPDPEDQENMQVSPRHMETVASLTVKGKWMHWPQPKYPANQVANDIISLAHTDITTLEVDCIVTGISEPRGQGGLDGAVHAAAGPRLLDACNDLGKCWVEEVQVTDAYNLPCKKVIHTVSPPYADGSADSKWLLRACYRRCLEIAIEGGMRTIAFPALSTGSKGFKSYEAATAALEEVRCFLDEPGHLLRFDKIIFCNIHQQDMEVYVAFTGQFFPLVPISVGSRASGAGSPTPTSAPDSAVALTGPPEDSS</sequence>
<feature type="domain" description="Macro" evidence="2">
    <location>
        <begin position="306"/>
        <end position="487"/>
    </location>
</feature>
<dbReference type="PROSITE" id="PS51154">
    <property type="entry name" value="MACRO"/>
    <property type="match status" value="1"/>
</dbReference>
<dbReference type="InterPro" id="IPR002589">
    <property type="entry name" value="Macro_dom"/>
</dbReference>
<dbReference type="OrthoDB" id="6077599at2759"/>
<dbReference type="InterPro" id="IPR043472">
    <property type="entry name" value="Macro_dom-like"/>
</dbReference>
<proteinExistence type="predicted"/>
<evidence type="ECO:0000259" key="2">
    <source>
        <dbReference type="PROSITE" id="PS51154"/>
    </source>
</evidence>
<dbReference type="PANTHER" id="PTHR11106">
    <property type="entry name" value="GANGLIOSIDE INDUCED DIFFERENTIATION ASSOCIATED PROTEIN 2-RELATED"/>
    <property type="match status" value="1"/>
</dbReference>
<dbReference type="eggNOG" id="KOG2633">
    <property type="taxonomic scope" value="Eukaryota"/>
</dbReference>
<dbReference type="SUPFAM" id="SSF52949">
    <property type="entry name" value="Macro domain-like"/>
    <property type="match status" value="1"/>
</dbReference>
<gene>
    <name evidence="3" type="ORF">ATEG_07897</name>
</gene>
<dbReference type="AlphaFoldDB" id="Q0CEI7"/>
<protein>
    <recommendedName>
        <fullName evidence="2">Macro domain-containing protein</fullName>
    </recommendedName>
</protein>
<dbReference type="Gene3D" id="3.40.220.10">
    <property type="entry name" value="Leucine Aminopeptidase, subunit E, domain 1"/>
    <property type="match status" value="1"/>
</dbReference>
<organism evidence="3 4">
    <name type="scientific">Aspergillus terreus (strain NIH 2624 / FGSC A1156)</name>
    <dbReference type="NCBI Taxonomy" id="341663"/>
    <lineage>
        <taxon>Eukaryota</taxon>
        <taxon>Fungi</taxon>
        <taxon>Dikarya</taxon>
        <taxon>Ascomycota</taxon>
        <taxon>Pezizomycotina</taxon>
        <taxon>Eurotiomycetes</taxon>
        <taxon>Eurotiomycetidae</taxon>
        <taxon>Eurotiales</taxon>
        <taxon>Aspergillaceae</taxon>
        <taxon>Aspergillus</taxon>
        <taxon>Aspergillus subgen. Circumdati</taxon>
    </lineage>
</organism>
<dbReference type="HOGENOM" id="CLU_519685_0_0_1"/>
<dbReference type="VEuPathDB" id="FungiDB:ATEG_07897"/>
<dbReference type="PANTHER" id="PTHR11106:SF27">
    <property type="entry name" value="MACRO DOMAIN-CONTAINING PROTEIN"/>
    <property type="match status" value="1"/>
</dbReference>
<dbReference type="GeneID" id="4323034"/>
<feature type="compositionally biased region" description="Polar residues" evidence="1">
    <location>
        <begin position="237"/>
        <end position="247"/>
    </location>
</feature>
<feature type="region of interest" description="Disordered" evidence="1">
    <location>
        <begin position="237"/>
        <end position="286"/>
    </location>
</feature>
<evidence type="ECO:0000313" key="3">
    <source>
        <dbReference type="EMBL" id="EAU32159.1"/>
    </source>
</evidence>
<dbReference type="RefSeq" id="XP_001216518.1">
    <property type="nucleotide sequence ID" value="XM_001216518.1"/>
</dbReference>
<dbReference type="STRING" id="341663.Q0CEI7"/>